<dbReference type="STRING" id="543379.A0A232FH81"/>
<name>A0A232FH81_9HYME</name>
<protein>
    <recommendedName>
        <fullName evidence="1">EF-hand domain-containing protein</fullName>
    </recommendedName>
</protein>
<dbReference type="PROSITE" id="PS50222">
    <property type="entry name" value="EF_HAND_2"/>
    <property type="match status" value="1"/>
</dbReference>
<dbReference type="Proteomes" id="UP000215335">
    <property type="component" value="Unassembled WGS sequence"/>
</dbReference>
<evidence type="ECO:0000259" key="1">
    <source>
        <dbReference type="PROSITE" id="PS50222"/>
    </source>
</evidence>
<organism evidence="2 3">
    <name type="scientific">Trichomalopsis sarcophagae</name>
    <dbReference type="NCBI Taxonomy" id="543379"/>
    <lineage>
        <taxon>Eukaryota</taxon>
        <taxon>Metazoa</taxon>
        <taxon>Ecdysozoa</taxon>
        <taxon>Arthropoda</taxon>
        <taxon>Hexapoda</taxon>
        <taxon>Insecta</taxon>
        <taxon>Pterygota</taxon>
        <taxon>Neoptera</taxon>
        <taxon>Endopterygota</taxon>
        <taxon>Hymenoptera</taxon>
        <taxon>Apocrita</taxon>
        <taxon>Proctotrupomorpha</taxon>
        <taxon>Chalcidoidea</taxon>
        <taxon>Pteromalidae</taxon>
        <taxon>Pteromalinae</taxon>
        <taxon>Trichomalopsis</taxon>
    </lineage>
</organism>
<dbReference type="EMBL" id="NNAY01000234">
    <property type="protein sequence ID" value="OXU29818.1"/>
    <property type="molecule type" value="Genomic_DNA"/>
</dbReference>
<dbReference type="Gene3D" id="1.10.238.10">
    <property type="entry name" value="EF-hand"/>
    <property type="match status" value="1"/>
</dbReference>
<sequence length="235" mass="25559">MIIPSSIHSSGRSGTDLTIGRRTAYDTEKELQMAFDAFDSKKKGIVSTDMIGTMLGMLGHDIRSSALSEVVAEFDPHVFGKQSCLPGHGIPNTARRRSALSGIIVGRDREITRNRTLVFVPVASPDAAHEDSPTVQVRSKVVVVDSAEASPSVELPPEIIGYEVPRPTSPLPTPEEVFKTIPDVDTGCITFCASPDEDESEELEPIRITRTQTWPKIIVPPARAPLAETPRIARH</sequence>
<proteinExistence type="predicted"/>
<comment type="caution">
    <text evidence="2">The sequence shown here is derived from an EMBL/GenBank/DDBJ whole genome shotgun (WGS) entry which is preliminary data.</text>
</comment>
<gene>
    <name evidence="2" type="ORF">TSAR_012900</name>
</gene>
<keyword evidence="3" id="KW-1185">Reference proteome</keyword>
<evidence type="ECO:0000313" key="3">
    <source>
        <dbReference type="Proteomes" id="UP000215335"/>
    </source>
</evidence>
<accession>A0A232FH81</accession>
<evidence type="ECO:0000313" key="2">
    <source>
        <dbReference type="EMBL" id="OXU29818.1"/>
    </source>
</evidence>
<dbReference type="AlphaFoldDB" id="A0A232FH81"/>
<dbReference type="InterPro" id="IPR002048">
    <property type="entry name" value="EF_hand_dom"/>
</dbReference>
<feature type="domain" description="EF-hand" evidence="1">
    <location>
        <begin position="26"/>
        <end position="61"/>
    </location>
</feature>
<dbReference type="GO" id="GO:0005509">
    <property type="term" value="F:calcium ion binding"/>
    <property type="evidence" value="ECO:0007669"/>
    <property type="project" value="InterPro"/>
</dbReference>
<dbReference type="InterPro" id="IPR011992">
    <property type="entry name" value="EF-hand-dom_pair"/>
</dbReference>
<reference evidence="2 3" key="1">
    <citation type="journal article" date="2017" name="Curr. Biol.">
        <title>The Evolution of Venom by Co-option of Single-Copy Genes.</title>
        <authorList>
            <person name="Martinson E.O."/>
            <person name="Mrinalini"/>
            <person name="Kelkar Y.D."/>
            <person name="Chang C.H."/>
            <person name="Werren J.H."/>
        </authorList>
    </citation>
    <scope>NUCLEOTIDE SEQUENCE [LARGE SCALE GENOMIC DNA]</scope>
    <source>
        <strain evidence="2 3">Alberta</strain>
        <tissue evidence="2">Whole body</tissue>
    </source>
</reference>
<dbReference type="SUPFAM" id="SSF47473">
    <property type="entry name" value="EF-hand"/>
    <property type="match status" value="1"/>
</dbReference>